<dbReference type="Proteomes" id="UP000185207">
    <property type="component" value="Unassembled WGS sequence"/>
</dbReference>
<keyword evidence="1" id="KW-0732">Signal</keyword>
<dbReference type="NCBIfam" id="TIGR04183">
    <property type="entry name" value="Por_Secre_tail"/>
    <property type="match status" value="1"/>
</dbReference>
<organism evidence="3 4">
    <name type="scientific">Epilithonimonas zeae</name>
    <dbReference type="NCBI Taxonomy" id="1416779"/>
    <lineage>
        <taxon>Bacteria</taxon>
        <taxon>Pseudomonadati</taxon>
        <taxon>Bacteroidota</taxon>
        <taxon>Flavobacteriia</taxon>
        <taxon>Flavobacteriales</taxon>
        <taxon>Weeksellaceae</taxon>
        <taxon>Chryseobacterium group</taxon>
        <taxon>Epilithonimonas</taxon>
    </lineage>
</organism>
<evidence type="ECO:0000313" key="3">
    <source>
        <dbReference type="EMBL" id="SIO39539.1"/>
    </source>
</evidence>
<evidence type="ECO:0000313" key="4">
    <source>
        <dbReference type="Proteomes" id="UP000185207"/>
    </source>
</evidence>
<dbReference type="InterPro" id="IPR026444">
    <property type="entry name" value="Secre_tail"/>
</dbReference>
<evidence type="ECO:0000259" key="2">
    <source>
        <dbReference type="Pfam" id="PF18962"/>
    </source>
</evidence>
<name>A0A1N6J5U4_9FLAO</name>
<evidence type="ECO:0000256" key="1">
    <source>
        <dbReference type="ARBA" id="ARBA00022729"/>
    </source>
</evidence>
<accession>A0A1N6J5U4</accession>
<dbReference type="Pfam" id="PF18962">
    <property type="entry name" value="Por_Secre_tail"/>
    <property type="match status" value="1"/>
</dbReference>
<dbReference type="STRING" id="1416779.SAMN05444409_3319"/>
<proteinExistence type="predicted"/>
<gene>
    <name evidence="3" type="ORF">SAMN05444409_3319</name>
</gene>
<protein>
    <submittedName>
        <fullName evidence="3">Por secretion system C-terminal sorting domain-containing protein</fullName>
    </submittedName>
</protein>
<keyword evidence="4" id="KW-1185">Reference proteome</keyword>
<dbReference type="EMBL" id="FSRK01000002">
    <property type="protein sequence ID" value="SIO39539.1"/>
    <property type="molecule type" value="Genomic_DNA"/>
</dbReference>
<sequence>MGKNIQIWIALLLVVGLKGQTTTWNGTAWSAGVPNANVDAIINGNYNVSANIAAKNFTINFGHTFTIAEGFRLLISGDFVNNGTIVVNNDAILTQLSDTSTYSGSGNAIVKRESNLRKNDYTFWSSPVSGQNLYNFSVGTPTNYFFRYNEPDDRFVTLGLNTTSVFEPGVGYAIKGKNTYSTTTPVNEIFTFNGIPNNGNISVTLRRSTGLDKGYNLVGNPYPSNIAFKVVYNNAGNKNSIFNKQWFWTNLNEIISQQGSNYSGNNYATFVSGVGGVGPTYISGSIEEITLRPLSYTKSSQGFLVQARRNNAILTFTNSMRVSTTTGSIFYNKSEDDEPEEEILNRYWLKFINPDNIANNILIAHIPEATNDFDEDYDSSLFTLGSDSFYSVIGTNKLQIQARALPIQDSDVIILGYKNSKQGTCVIALNDKEGVFKDSSKAIYLKDKLTGTVTNLQQGYYTFTSDVVTVENETRFEILYANDVLAAGNVTKEDLLVYKQNDALMVKNNFNIFKAELYDASGKLITSLSGNNTKEIKLSTVGFVKGVYMLKITSEKGITTKKVIL</sequence>
<reference evidence="4" key="1">
    <citation type="submission" date="2016-11" db="EMBL/GenBank/DDBJ databases">
        <authorList>
            <person name="Varghese N."/>
            <person name="Submissions S."/>
        </authorList>
    </citation>
    <scope>NUCLEOTIDE SEQUENCE [LARGE SCALE GENOMIC DNA]</scope>
    <source>
        <strain evidence="4">DSM 27623</strain>
    </source>
</reference>
<feature type="domain" description="Secretion system C-terminal sorting" evidence="2">
    <location>
        <begin position="506"/>
        <end position="564"/>
    </location>
</feature>
<dbReference type="AlphaFoldDB" id="A0A1N6J5U4"/>